<dbReference type="EMBL" id="PKLZ01000002">
    <property type="protein sequence ID" value="PLW83552.1"/>
    <property type="molecule type" value="Genomic_DNA"/>
</dbReference>
<dbReference type="InterPro" id="IPR019614">
    <property type="entry name" value="SAM-dep_methyl-trfase"/>
</dbReference>
<dbReference type="Gene3D" id="3.40.50.150">
    <property type="entry name" value="Vaccinia Virus protein VP39"/>
    <property type="match status" value="1"/>
</dbReference>
<proteinExistence type="inferred from homology"/>
<dbReference type="CDD" id="cd02440">
    <property type="entry name" value="AdoMet_MTases"/>
    <property type="match status" value="1"/>
</dbReference>
<evidence type="ECO:0000256" key="7">
    <source>
        <dbReference type="ARBA" id="ARBA00038091"/>
    </source>
</evidence>
<dbReference type="Pfam" id="PF10672">
    <property type="entry name" value="Methyltrans_SAM"/>
    <property type="match status" value="1"/>
</dbReference>
<dbReference type="Gene3D" id="2.30.130.10">
    <property type="entry name" value="PUA domain"/>
    <property type="match status" value="1"/>
</dbReference>
<organism evidence="10 11">
    <name type="scientific">Kineobactrum sediminis</name>
    <dbReference type="NCBI Taxonomy" id="1905677"/>
    <lineage>
        <taxon>Bacteria</taxon>
        <taxon>Pseudomonadati</taxon>
        <taxon>Pseudomonadota</taxon>
        <taxon>Gammaproteobacteria</taxon>
        <taxon>Cellvibrionales</taxon>
        <taxon>Halieaceae</taxon>
        <taxon>Kineobactrum</taxon>
    </lineage>
</organism>
<keyword evidence="11" id="KW-1185">Reference proteome</keyword>
<sequence length="402" mass="44182">MTTPMADLFLRPGADRRVRGGHVWVYSNEIDTQRSPLSAFVAGDAVAVRKADGGLLGSAYMEPQALICARLYAPGHEQPLDTLWLQALLVRALAGREALFKEPYYRLVYGDSDGIPGLVVDRFGQYLVLQFHNAGIERYEAEIVQALVVLLQPLGILLRADNRSRREQGLEDRVEVVFGEVPDEVTLQENGVPFLAPVVEGQKTGWFYDHRMARARLADYAPGKRVLDVYSYLGGWGIQAAMSGASSVCCIDSSARALDGVLANARLNDVEDKVSVLQGAATEMLQTLHKQGRRFDLVILDPPAFIQRRKDIKKGIKAYQRINELGLNLLEPDGVLISGSCSMHLARSDLMLALQGAARRSGCEVRVLEQGGQGPDHPVHPLIPETDYLKSVFVRKLSPAGI</sequence>
<dbReference type="GO" id="GO:0006364">
    <property type="term" value="P:rRNA processing"/>
    <property type="evidence" value="ECO:0007669"/>
    <property type="project" value="UniProtKB-KW"/>
</dbReference>
<keyword evidence="5 10" id="KW-0808">Transferase</keyword>
<feature type="domain" description="RlmI-like PUA" evidence="9">
    <location>
        <begin position="9"/>
        <end position="72"/>
    </location>
</feature>
<dbReference type="PANTHER" id="PTHR42873:SF1">
    <property type="entry name" value="S-ADENOSYLMETHIONINE-DEPENDENT METHYLTRANSFERASE DOMAIN-CONTAINING PROTEIN"/>
    <property type="match status" value="1"/>
</dbReference>
<evidence type="ECO:0000313" key="11">
    <source>
        <dbReference type="Proteomes" id="UP000234845"/>
    </source>
</evidence>
<comment type="caution">
    <text evidence="10">The sequence shown here is derived from an EMBL/GenBank/DDBJ whole genome shotgun (WGS) entry which is preliminary data.</text>
</comment>
<evidence type="ECO:0000256" key="5">
    <source>
        <dbReference type="ARBA" id="ARBA00022679"/>
    </source>
</evidence>
<dbReference type="GO" id="GO:0008168">
    <property type="term" value="F:methyltransferase activity"/>
    <property type="evidence" value="ECO:0007669"/>
    <property type="project" value="UniProtKB-KW"/>
</dbReference>
<evidence type="ECO:0000256" key="6">
    <source>
        <dbReference type="ARBA" id="ARBA00022691"/>
    </source>
</evidence>
<dbReference type="Pfam" id="PF17785">
    <property type="entry name" value="PUA_3"/>
    <property type="match status" value="1"/>
</dbReference>
<feature type="domain" description="S-adenosylmethionine-dependent methyltransferase" evidence="8">
    <location>
        <begin position="174"/>
        <end position="341"/>
    </location>
</feature>
<comment type="similarity">
    <text evidence="7">Belongs to the methyltransferase superfamily. RlmI family.</text>
</comment>
<evidence type="ECO:0000259" key="8">
    <source>
        <dbReference type="Pfam" id="PF10672"/>
    </source>
</evidence>
<accession>A0A2N5Y5A6</accession>
<dbReference type="CDD" id="cd11572">
    <property type="entry name" value="RlmI_M_like"/>
    <property type="match status" value="1"/>
</dbReference>
<dbReference type="InterPro" id="IPR041532">
    <property type="entry name" value="RlmI-like_PUA"/>
</dbReference>
<dbReference type="GO" id="GO:0003723">
    <property type="term" value="F:RNA binding"/>
    <property type="evidence" value="ECO:0007669"/>
    <property type="project" value="InterPro"/>
</dbReference>
<dbReference type="AlphaFoldDB" id="A0A2N5Y5A6"/>
<evidence type="ECO:0000256" key="1">
    <source>
        <dbReference type="ARBA" id="ARBA00004496"/>
    </source>
</evidence>
<dbReference type="Gene3D" id="3.30.750.80">
    <property type="entry name" value="RNA methyltransferase domain (HRMD) like"/>
    <property type="match status" value="1"/>
</dbReference>
<dbReference type="InterPro" id="IPR029063">
    <property type="entry name" value="SAM-dependent_MTases_sf"/>
</dbReference>
<keyword evidence="4 10" id="KW-0489">Methyltransferase</keyword>
<dbReference type="SUPFAM" id="SSF88697">
    <property type="entry name" value="PUA domain-like"/>
    <property type="match status" value="1"/>
</dbReference>
<name>A0A2N5Y5A6_9GAMM</name>
<evidence type="ECO:0000259" key="9">
    <source>
        <dbReference type="Pfam" id="PF17785"/>
    </source>
</evidence>
<keyword evidence="2" id="KW-0963">Cytoplasm</keyword>
<dbReference type="InterPro" id="IPR036974">
    <property type="entry name" value="PUA_sf"/>
</dbReference>
<dbReference type="PANTHER" id="PTHR42873">
    <property type="entry name" value="RIBOSOMAL RNA LARGE SUBUNIT METHYLTRANSFERASE"/>
    <property type="match status" value="1"/>
</dbReference>
<comment type="subcellular location">
    <subcellularLocation>
        <location evidence="1">Cytoplasm</location>
    </subcellularLocation>
</comment>
<evidence type="ECO:0000256" key="2">
    <source>
        <dbReference type="ARBA" id="ARBA00022490"/>
    </source>
</evidence>
<protein>
    <submittedName>
        <fullName evidence="10">RlmI/RlmK family 23S rRNA methyltransferase</fullName>
    </submittedName>
</protein>
<keyword evidence="3" id="KW-0698">rRNA processing</keyword>
<evidence type="ECO:0000256" key="4">
    <source>
        <dbReference type="ARBA" id="ARBA00022603"/>
    </source>
</evidence>
<evidence type="ECO:0000256" key="3">
    <source>
        <dbReference type="ARBA" id="ARBA00022552"/>
    </source>
</evidence>
<reference evidence="11" key="1">
    <citation type="submission" date="2017-11" db="EMBL/GenBank/DDBJ databases">
        <title>The draft genome sequence of Chromatocurvus sp. F02.</title>
        <authorList>
            <person name="Du Z.-J."/>
            <person name="Chang Y.-Q."/>
        </authorList>
    </citation>
    <scope>NUCLEOTIDE SEQUENCE [LARGE SCALE GENOMIC DNA]</scope>
    <source>
        <strain evidence="11">F02</strain>
    </source>
</reference>
<dbReference type="InterPro" id="IPR015947">
    <property type="entry name" value="PUA-like_sf"/>
</dbReference>
<dbReference type="SUPFAM" id="SSF53335">
    <property type="entry name" value="S-adenosyl-L-methionine-dependent methyltransferases"/>
    <property type="match status" value="1"/>
</dbReference>
<dbReference type="RefSeq" id="WP_101520233.1">
    <property type="nucleotide sequence ID" value="NZ_PKLZ01000002.1"/>
</dbReference>
<gene>
    <name evidence="10" type="ORF">CWI75_04145</name>
</gene>
<dbReference type="GO" id="GO:0032259">
    <property type="term" value="P:methylation"/>
    <property type="evidence" value="ECO:0007669"/>
    <property type="project" value="UniProtKB-KW"/>
</dbReference>
<dbReference type="OrthoDB" id="9805492at2"/>
<evidence type="ECO:0000313" key="10">
    <source>
        <dbReference type="EMBL" id="PLW83552.1"/>
    </source>
</evidence>
<dbReference type="GO" id="GO:0005737">
    <property type="term" value="C:cytoplasm"/>
    <property type="evidence" value="ECO:0007669"/>
    <property type="project" value="UniProtKB-SubCell"/>
</dbReference>
<keyword evidence="6" id="KW-0949">S-adenosyl-L-methionine</keyword>
<dbReference type="Proteomes" id="UP000234845">
    <property type="component" value="Unassembled WGS sequence"/>
</dbReference>